<dbReference type="RefSeq" id="WP_055053214.1">
    <property type="nucleotide sequence ID" value="NZ_CYZA01000006.1"/>
</dbReference>
<evidence type="ECO:0000313" key="3">
    <source>
        <dbReference type="Proteomes" id="UP000095447"/>
    </source>
</evidence>
<name>A0A174A5I3_9FIRM</name>
<feature type="signal peptide" evidence="1">
    <location>
        <begin position="1"/>
        <end position="20"/>
    </location>
</feature>
<keyword evidence="1" id="KW-0732">Signal</keyword>
<accession>A0A174A5I3</accession>
<evidence type="ECO:0000256" key="1">
    <source>
        <dbReference type="SAM" id="SignalP"/>
    </source>
</evidence>
<dbReference type="EMBL" id="CYZA01000006">
    <property type="protein sequence ID" value="CUN83774.1"/>
    <property type="molecule type" value="Genomic_DNA"/>
</dbReference>
<dbReference type="AlphaFoldDB" id="A0A174A5I3"/>
<gene>
    <name evidence="2" type="ORF">ERS852395_01467</name>
</gene>
<organism evidence="2 3">
    <name type="scientific">Blautia obeum</name>
    <dbReference type="NCBI Taxonomy" id="40520"/>
    <lineage>
        <taxon>Bacteria</taxon>
        <taxon>Bacillati</taxon>
        <taxon>Bacillota</taxon>
        <taxon>Clostridia</taxon>
        <taxon>Lachnospirales</taxon>
        <taxon>Lachnospiraceae</taxon>
        <taxon>Blautia</taxon>
    </lineage>
</organism>
<dbReference type="Proteomes" id="UP000095447">
    <property type="component" value="Unassembled WGS sequence"/>
</dbReference>
<protein>
    <submittedName>
        <fullName evidence="2">Uncharacterized protein</fullName>
    </submittedName>
</protein>
<sequence>MKKLLAVVLTTMMITTPVSAAPTTDGEYKDLYPLTGIVTEVEHMEDTDLITMTTANGNQFSWYADAEDCWSINDLASCIMESNGTEIVYDDEIVDAHYAGGLKQFARYARED</sequence>
<proteinExistence type="predicted"/>
<reference evidence="2 3" key="1">
    <citation type="submission" date="2015-09" db="EMBL/GenBank/DDBJ databases">
        <authorList>
            <consortium name="Pathogen Informatics"/>
        </authorList>
    </citation>
    <scope>NUCLEOTIDE SEQUENCE [LARGE SCALE GENOMIC DNA]</scope>
    <source>
        <strain evidence="2 3">2789STDY5608838</strain>
    </source>
</reference>
<evidence type="ECO:0000313" key="2">
    <source>
        <dbReference type="EMBL" id="CUN83774.1"/>
    </source>
</evidence>
<feature type="chain" id="PRO_5008017413" evidence="1">
    <location>
        <begin position="21"/>
        <end position="112"/>
    </location>
</feature>